<proteinExistence type="predicted"/>
<protein>
    <submittedName>
        <fullName evidence="1">Uncharacterized protein</fullName>
    </submittedName>
</protein>
<accession>A0A453KH27</accession>
<dbReference type="AlphaFoldDB" id="A0A453KH27"/>
<reference evidence="1" key="4">
    <citation type="submission" date="2019-03" db="UniProtKB">
        <authorList>
            <consortium name="EnsemblPlants"/>
        </authorList>
    </citation>
    <scope>IDENTIFICATION</scope>
</reference>
<name>A0A453KH27_AEGTS</name>
<evidence type="ECO:0000313" key="2">
    <source>
        <dbReference type="Proteomes" id="UP000015105"/>
    </source>
</evidence>
<reference evidence="2" key="2">
    <citation type="journal article" date="2017" name="Nat. Plants">
        <title>The Aegilops tauschii genome reveals multiple impacts of transposons.</title>
        <authorList>
            <person name="Zhao G."/>
            <person name="Zou C."/>
            <person name="Li K."/>
            <person name="Wang K."/>
            <person name="Li T."/>
            <person name="Gao L."/>
            <person name="Zhang X."/>
            <person name="Wang H."/>
            <person name="Yang Z."/>
            <person name="Liu X."/>
            <person name="Jiang W."/>
            <person name="Mao L."/>
            <person name="Kong X."/>
            <person name="Jiao Y."/>
            <person name="Jia J."/>
        </authorList>
    </citation>
    <scope>NUCLEOTIDE SEQUENCE [LARGE SCALE GENOMIC DNA]</scope>
    <source>
        <strain evidence="2">cv. AL8/78</strain>
    </source>
</reference>
<dbReference type="Proteomes" id="UP000015105">
    <property type="component" value="Chromosome 5D"/>
</dbReference>
<keyword evidence="2" id="KW-1185">Reference proteome</keyword>
<reference evidence="1" key="3">
    <citation type="journal article" date="2017" name="Nature">
        <title>Genome sequence of the progenitor of the wheat D genome Aegilops tauschii.</title>
        <authorList>
            <person name="Luo M.C."/>
            <person name="Gu Y.Q."/>
            <person name="Puiu D."/>
            <person name="Wang H."/>
            <person name="Twardziok S.O."/>
            <person name="Deal K.R."/>
            <person name="Huo N."/>
            <person name="Zhu T."/>
            <person name="Wang L."/>
            <person name="Wang Y."/>
            <person name="McGuire P.E."/>
            <person name="Liu S."/>
            <person name="Long H."/>
            <person name="Ramasamy R.K."/>
            <person name="Rodriguez J.C."/>
            <person name="Van S.L."/>
            <person name="Yuan L."/>
            <person name="Wang Z."/>
            <person name="Xia Z."/>
            <person name="Xiao L."/>
            <person name="Anderson O.D."/>
            <person name="Ouyang S."/>
            <person name="Liang Y."/>
            <person name="Zimin A.V."/>
            <person name="Pertea G."/>
            <person name="Qi P."/>
            <person name="Bennetzen J.L."/>
            <person name="Dai X."/>
            <person name="Dawson M.W."/>
            <person name="Muller H.G."/>
            <person name="Kugler K."/>
            <person name="Rivarola-Duarte L."/>
            <person name="Spannagl M."/>
            <person name="Mayer K.F.X."/>
            <person name="Lu F.H."/>
            <person name="Bevan M.W."/>
            <person name="Leroy P."/>
            <person name="Li P."/>
            <person name="You F.M."/>
            <person name="Sun Q."/>
            <person name="Liu Z."/>
            <person name="Lyons E."/>
            <person name="Wicker T."/>
            <person name="Salzberg S.L."/>
            <person name="Devos K.M."/>
            <person name="Dvorak J."/>
        </authorList>
    </citation>
    <scope>NUCLEOTIDE SEQUENCE [LARGE SCALE GENOMIC DNA]</scope>
    <source>
        <strain evidence="1">cv. AL8/78</strain>
    </source>
</reference>
<reference evidence="1" key="5">
    <citation type="journal article" date="2021" name="G3 (Bethesda)">
        <title>Aegilops tauschii genome assembly Aet v5.0 features greater sequence contiguity and improved annotation.</title>
        <authorList>
            <person name="Wang L."/>
            <person name="Zhu T."/>
            <person name="Rodriguez J.C."/>
            <person name="Deal K.R."/>
            <person name="Dubcovsky J."/>
            <person name="McGuire P.E."/>
            <person name="Lux T."/>
            <person name="Spannagl M."/>
            <person name="Mayer K.F.X."/>
            <person name="Baldrich P."/>
            <person name="Meyers B.C."/>
            <person name="Huo N."/>
            <person name="Gu Y.Q."/>
            <person name="Zhou H."/>
            <person name="Devos K.M."/>
            <person name="Bennetzen J.L."/>
            <person name="Unver T."/>
            <person name="Budak H."/>
            <person name="Gulick P.J."/>
            <person name="Galiba G."/>
            <person name="Kalapos B."/>
            <person name="Nelson D.R."/>
            <person name="Li P."/>
            <person name="You F.M."/>
            <person name="Luo M.C."/>
            <person name="Dvorak J."/>
        </authorList>
    </citation>
    <scope>NUCLEOTIDE SEQUENCE [LARGE SCALE GENOMIC DNA]</scope>
    <source>
        <strain evidence="1">cv. AL8/78</strain>
    </source>
</reference>
<evidence type="ECO:0000313" key="1">
    <source>
        <dbReference type="EnsemblPlants" id="AET5Gv20410300.33"/>
    </source>
</evidence>
<organism evidence="1 2">
    <name type="scientific">Aegilops tauschii subsp. strangulata</name>
    <name type="common">Goatgrass</name>
    <dbReference type="NCBI Taxonomy" id="200361"/>
    <lineage>
        <taxon>Eukaryota</taxon>
        <taxon>Viridiplantae</taxon>
        <taxon>Streptophyta</taxon>
        <taxon>Embryophyta</taxon>
        <taxon>Tracheophyta</taxon>
        <taxon>Spermatophyta</taxon>
        <taxon>Magnoliopsida</taxon>
        <taxon>Liliopsida</taxon>
        <taxon>Poales</taxon>
        <taxon>Poaceae</taxon>
        <taxon>BOP clade</taxon>
        <taxon>Pooideae</taxon>
        <taxon>Triticodae</taxon>
        <taxon>Triticeae</taxon>
        <taxon>Triticinae</taxon>
        <taxon>Aegilops</taxon>
    </lineage>
</organism>
<dbReference type="Gramene" id="AET5Gv20410300.33">
    <property type="protein sequence ID" value="AET5Gv20410300.33"/>
    <property type="gene ID" value="AET5Gv20410300"/>
</dbReference>
<dbReference type="EnsemblPlants" id="AET5Gv20410300.33">
    <property type="protein sequence ID" value="AET5Gv20410300.33"/>
    <property type="gene ID" value="AET5Gv20410300"/>
</dbReference>
<reference evidence="2" key="1">
    <citation type="journal article" date="2014" name="Science">
        <title>Ancient hybridizations among the ancestral genomes of bread wheat.</title>
        <authorList>
            <consortium name="International Wheat Genome Sequencing Consortium,"/>
            <person name="Marcussen T."/>
            <person name="Sandve S.R."/>
            <person name="Heier L."/>
            <person name="Spannagl M."/>
            <person name="Pfeifer M."/>
            <person name="Jakobsen K.S."/>
            <person name="Wulff B.B."/>
            <person name="Steuernagel B."/>
            <person name="Mayer K.F."/>
            <person name="Olsen O.A."/>
        </authorList>
    </citation>
    <scope>NUCLEOTIDE SEQUENCE [LARGE SCALE GENOMIC DNA]</scope>
    <source>
        <strain evidence="2">cv. AL8/78</strain>
    </source>
</reference>
<sequence length="75" mass="8089">MGGPPFSLLLFSPPPGEKKFPLSAVPELFILHFWCGVASDPDGVGALLYLGRNPVSITHLHSRLFVDPVPFSSTN</sequence>